<evidence type="ECO:0000313" key="2">
    <source>
        <dbReference type="Proteomes" id="UP001054837"/>
    </source>
</evidence>
<sequence length="148" mass="17157">MHIRWIDIGSCGEKCQKANTIYPFMDGYKLAEEALLSRKWFRGTLWVNLLLMNDNMDRFKNISNLSDHICRLLFIIVRHGRIFRAIWNCMSKEHEGDFVILPGLKPCRRSIVPLLCRYSTSPTTDKLQSQSPELSIPVKPSLSLSKFV</sequence>
<gene>
    <name evidence="1" type="ORF">CDAR_569721</name>
</gene>
<dbReference type="Proteomes" id="UP001054837">
    <property type="component" value="Unassembled WGS sequence"/>
</dbReference>
<dbReference type="AlphaFoldDB" id="A0AAV4RY57"/>
<comment type="caution">
    <text evidence="1">The sequence shown here is derived from an EMBL/GenBank/DDBJ whole genome shotgun (WGS) entry which is preliminary data.</text>
</comment>
<dbReference type="EMBL" id="BPLQ01006940">
    <property type="protein sequence ID" value="GIY26365.1"/>
    <property type="molecule type" value="Genomic_DNA"/>
</dbReference>
<accession>A0AAV4RY57</accession>
<organism evidence="1 2">
    <name type="scientific">Caerostris darwini</name>
    <dbReference type="NCBI Taxonomy" id="1538125"/>
    <lineage>
        <taxon>Eukaryota</taxon>
        <taxon>Metazoa</taxon>
        <taxon>Ecdysozoa</taxon>
        <taxon>Arthropoda</taxon>
        <taxon>Chelicerata</taxon>
        <taxon>Arachnida</taxon>
        <taxon>Araneae</taxon>
        <taxon>Araneomorphae</taxon>
        <taxon>Entelegynae</taxon>
        <taxon>Araneoidea</taxon>
        <taxon>Araneidae</taxon>
        <taxon>Caerostris</taxon>
    </lineage>
</organism>
<keyword evidence="2" id="KW-1185">Reference proteome</keyword>
<name>A0AAV4RY57_9ARAC</name>
<proteinExistence type="predicted"/>
<protein>
    <submittedName>
        <fullName evidence="1">Uncharacterized protein</fullName>
    </submittedName>
</protein>
<evidence type="ECO:0000313" key="1">
    <source>
        <dbReference type="EMBL" id="GIY26365.1"/>
    </source>
</evidence>
<reference evidence="1 2" key="1">
    <citation type="submission" date="2021-06" db="EMBL/GenBank/DDBJ databases">
        <title>Caerostris darwini draft genome.</title>
        <authorList>
            <person name="Kono N."/>
            <person name="Arakawa K."/>
        </authorList>
    </citation>
    <scope>NUCLEOTIDE SEQUENCE [LARGE SCALE GENOMIC DNA]</scope>
</reference>